<evidence type="ECO:0000256" key="5">
    <source>
        <dbReference type="ARBA" id="ARBA00023002"/>
    </source>
</evidence>
<dbReference type="AlphaFoldDB" id="A0AAN7T367"/>
<dbReference type="Pfam" id="PF00107">
    <property type="entry name" value="ADH_zinc_N"/>
    <property type="match status" value="1"/>
</dbReference>
<dbReference type="Gene3D" id="3.90.180.10">
    <property type="entry name" value="Medium-chain alcohol dehydrogenases, catalytic domain"/>
    <property type="match status" value="1"/>
</dbReference>
<feature type="domain" description="Alcohol dehydrogenase-like N-terminal" evidence="7">
    <location>
        <begin position="35"/>
        <end position="188"/>
    </location>
</feature>
<protein>
    <recommendedName>
        <fullName evidence="10">Alcohol dehydrogenase</fullName>
    </recommendedName>
</protein>
<dbReference type="PANTHER" id="PTHR43161:SF9">
    <property type="entry name" value="SORBITOL DEHYDROGENASE"/>
    <property type="match status" value="1"/>
</dbReference>
<reference evidence="8 9" key="1">
    <citation type="submission" date="2023-08" db="EMBL/GenBank/DDBJ databases">
        <title>Black Yeasts Isolated from many extreme environments.</title>
        <authorList>
            <person name="Coleine C."/>
            <person name="Stajich J.E."/>
            <person name="Selbmann L."/>
        </authorList>
    </citation>
    <scope>NUCLEOTIDE SEQUENCE [LARGE SCALE GENOMIC DNA]</scope>
    <source>
        <strain evidence="8 9">CCFEE 5910</strain>
    </source>
</reference>
<comment type="similarity">
    <text evidence="2">Belongs to the zinc-containing alcohol dehydrogenase family.</text>
</comment>
<dbReference type="EMBL" id="JAVRRJ010000003">
    <property type="protein sequence ID" value="KAK5087068.1"/>
    <property type="molecule type" value="Genomic_DNA"/>
</dbReference>
<evidence type="ECO:0000256" key="3">
    <source>
        <dbReference type="ARBA" id="ARBA00022723"/>
    </source>
</evidence>
<dbReference type="InterPro" id="IPR036291">
    <property type="entry name" value="NAD(P)-bd_dom_sf"/>
</dbReference>
<proteinExistence type="inferred from homology"/>
<dbReference type="SUPFAM" id="SSF50129">
    <property type="entry name" value="GroES-like"/>
    <property type="match status" value="1"/>
</dbReference>
<evidence type="ECO:0000259" key="7">
    <source>
        <dbReference type="Pfam" id="PF08240"/>
    </source>
</evidence>
<organism evidence="8 9">
    <name type="scientific">Lithohypha guttulata</name>
    <dbReference type="NCBI Taxonomy" id="1690604"/>
    <lineage>
        <taxon>Eukaryota</taxon>
        <taxon>Fungi</taxon>
        <taxon>Dikarya</taxon>
        <taxon>Ascomycota</taxon>
        <taxon>Pezizomycotina</taxon>
        <taxon>Eurotiomycetes</taxon>
        <taxon>Chaetothyriomycetidae</taxon>
        <taxon>Chaetothyriales</taxon>
        <taxon>Trichomeriaceae</taxon>
        <taxon>Lithohypha</taxon>
    </lineage>
</organism>
<dbReference type="SUPFAM" id="SSF51735">
    <property type="entry name" value="NAD(P)-binding Rossmann-fold domains"/>
    <property type="match status" value="1"/>
</dbReference>
<keyword evidence="3" id="KW-0479">Metal-binding</keyword>
<comment type="cofactor">
    <cofactor evidence="1">
        <name>Zn(2+)</name>
        <dbReference type="ChEBI" id="CHEBI:29105"/>
    </cofactor>
</comment>
<evidence type="ECO:0000256" key="1">
    <source>
        <dbReference type="ARBA" id="ARBA00001947"/>
    </source>
</evidence>
<comment type="caution">
    <text evidence="8">The sequence shown here is derived from an EMBL/GenBank/DDBJ whole genome shotgun (WGS) entry which is preliminary data.</text>
</comment>
<dbReference type="Gene3D" id="3.40.50.720">
    <property type="entry name" value="NAD(P)-binding Rossmann-like Domain"/>
    <property type="match status" value="1"/>
</dbReference>
<evidence type="ECO:0000313" key="8">
    <source>
        <dbReference type="EMBL" id="KAK5087068.1"/>
    </source>
</evidence>
<keyword evidence="5" id="KW-0560">Oxidoreductase</keyword>
<dbReference type="GO" id="GO:0046872">
    <property type="term" value="F:metal ion binding"/>
    <property type="evidence" value="ECO:0007669"/>
    <property type="project" value="UniProtKB-KW"/>
</dbReference>
<dbReference type="PANTHER" id="PTHR43161">
    <property type="entry name" value="SORBITOL DEHYDROGENASE"/>
    <property type="match status" value="1"/>
</dbReference>
<dbReference type="GO" id="GO:0003939">
    <property type="term" value="F:L-iditol 2-dehydrogenase (NAD+) activity"/>
    <property type="evidence" value="ECO:0007669"/>
    <property type="project" value="TreeGrafter"/>
</dbReference>
<dbReference type="Proteomes" id="UP001309876">
    <property type="component" value="Unassembled WGS sequence"/>
</dbReference>
<dbReference type="InterPro" id="IPR011032">
    <property type="entry name" value="GroES-like_sf"/>
</dbReference>
<evidence type="ECO:0000256" key="4">
    <source>
        <dbReference type="ARBA" id="ARBA00022833"/>
    </source>
</evidence>
<feature type="domain" description="Alcohol dehydrogenase-like C-terminal" evidence="6">
    <location>
        <begin position="228"/>
        <end position="384"/>
    </location>
</feature>
<keyword evidence="4" id="KW-0862">Zinc</keyword>
<keyword evidence="9" id="KW-1185">Reference proteome</keyword>
<evidence type="ECO:0000259" key="6">
    <source>
        <dbReference type="Pfam" id="PF00107"/>
    </source>
</evidence>
<dbReference type="InterPro" id="IPR013149">
    <property type="entry name" value="ADH-like_C"/>
</dbReference>
<dbReference type="GO" id="GO:0006062">
    <property type="term" value="P:sorbitol catabolic process"/>
    <property type="evidence" value="ECO:0007669"/>
    <property type="project" value="TreeGrafter"/>
</dbReference>
<dbReference type="InterPro" id="IPR013154">
    <property type="entry name" value="ADH-like_N"/>
</dbReference>
<evidence type="ECO:0008006" key="10">
    <source>
        <dbReference type="Google" id="ProtNLM"/>
    </source>
</evidence>
<gene>
    <name evidence="8" type="ORF">LTR05_004239</name>
</gene>
<evidence type="ECO:0000313" key="9">
    <source>
        <dbReference type="Proteomes" id="UP001309876"/>
    </source>
</evidence>
<dbReference type="Pfam" id="PF08240">
    <property type="entry name" value="ADH_N"/>
    <property type="match status" value="1"/>
</dbReference>
<sequence length="435" mass="46386">MANISKSENPCVLLHGPESACLGTIPVPKLSDYPADHVLLQTAYTGVCGSDVHFHLHGGIGSDNRKYAQYYVSQPGIGKDSSNGLVMGHEATATVYQIGPAVRSLIVGDNVAIEPAIPCRTCIRCAEGMYNLCFDMRFAASFYEDAEITTTVTNNNGQATKVPFIRSTPGTLSEYYVLPESLCYKLPEHISLKEGVLIEPLAVAVHAVRLAGINPMTKSVLVTGAGTIGLAVAAIACSYGANKLILVDIDDKKLSLAKEWLLGSGHENGQMSGTAINTATTVHAINSSHIGNSPAETATIIKQDKNINLGTGADAAIEATGSPLATRLCIHALRPGGHMVQTGLSKTAAMNDFPITDLSEKEIHLHGAFRYKSGDFETARDLLARGVVRNVERLINKVWEFEEFEEAWKATRDGNIGGRGVKNLITCPGLQEGSV</sequence>
<accession>A0AAN7T367</accession>
<evidence type="ECO:0000256" key="2">
    <source>
        <dbReference type="ARBA" id="ARBA00008072"/>
    </source>
</evidence>
<name>A0AAN7T367_9EURO</name>